<evidence type="ECO:0000259" key="13">
    <source>
        <dbReference type="PROSITE" id="PS50800"/>
    </source>
</evidence>
<dbReference type="PIRSF" id="PIRSF003033">
    <property type="entry name" value="Ku70"/>
    <property type="match status" value="1"/>
</dbReference>
<dbReference type="GO" id="GO:0003690">
    <property type="term" value="F:double-stranded DNA binding"/>
    <property type="evidence" value="ECO:0007669"/>
    <property type="project" value="TreeGrafter"/>
</dbReference>
<dbReference type="InterPro" id="IPR006165">
    <property type="entry name" value="Ku70"/>
</dbReference>
<dbReference type="NCBIfam" id="TIGR00578">
    <property type="entry name" value="ku70"/>
    <property type="match status" value="1"/>
</dbReference>
<evidence type="ECO:0000313" key="14">
    <source>
        <dbReference type="EMBL" id="KAK3285317.1"/>
    </source>
</evidence>
<keyword evidence="4" id="KW-0227">DNA damage</keyword>
<dbReference type="Gene3D" id="1.10.1600.10">
    <property type="match status" value="1"/>
</dbReference>
<dbReference type="PANTHER" id="PTHR12604:SF2">
    <property type="entry name" value="X-RAY REPAIR CROSS-COMPLEMENTING PROTEIN 6"/>
    <property type="match status" value="1"/>
</dbReference>
<dbReference type="SMART" id="SM00513">
    <property type="entry name" value="SAP"/>
    <property type="match status" value="1"/>
</dbReference>
<keyword evidence="8" id="KW-0238">DNA-binding</keyword>
<dbReference type="SUPFAM" id="SSF100939">
    <property type="entry name" value="SPOC domain-like"/>
    <property type="match status" value="1"/>
</dbReference>
<dbReference type="GO" id="GO:0016787">
    <property type="term" value="F:hydrolase activity"/>
    <property type="evidence" value="ECO:0007669"/>
    <property type="project" value="UniProtKB-KW"/>
</dbReference>
<dbReference type="Gene3D" id="3.40.50.410">
    <property type="entry name" value="von Willebrand factor, type A domain"/>
    <property type="match status" value="1"/>
</dbReference>
<dbReference type="InterPro" id="IPR005160">
    <property type="entry name" value="Ku_C"/>
</dbReference>
<evidence type="ECO:0000256" key="10">
    <source>
        <dbReference type="ARBA" id="ARBA00023204"/>
    </source>
</evidence>
<dbReference type="SUPFAM" id="SSF53300">
    <property type="entry name" value="vWA-like"/>
    <property type="match status" value="1"/>
</dbReference>
<evidence type="ECO:0000313" key="15">
    <source>
        <dbReference type="Proteomes" id="UP001190700"/>
    </source>
</evidence>
<evidence type="ECO:0000256" key="1">
    <source>
        <dbReference type="ARBA" id="ARBA00004123"/>
    </source>
</evidence>
<protein>
    <submittedName>
        <fullName evidence="14">ATP-dependent DNA helicase II subunit 1</fullName>
    </submittedName>
</protein>
<keyword evidence="15" id="KW-1185">Reference proteome</keyword>
<dbReference type="InterPro" id="IPR003034">
    <property type="entry name" value="SAP_dom"/>
</dbReference>
<dbReference type="Pfam" id="PF02037">
    <property type="entry name" value="SAP"/>
    <property type="match status" value="1"/>
</dbReference>
<dbReference type="InterPro" id="IPR027388">
    <property type="entry name" value="Ku70_bridge/pillars_dom_sf"/>
</dbReference>
<sequence length="605" mass="67627">MSEWYDEEEDDAEEKEYDKNKSFDVFLIDLNLTMFHKAENDESSFEITTRVLLDFLRNKIISSGNDMVGICFFGSREKKGNLNFENVYVYQELDFPDAQRIKELETLLTKAGQEAFELQVGSGCEDHGKALVHGLWTASNVLHTATSSGVTKRVLLFTNEDNPCTSEVTVSSAISRAETMTEQQHSLEILPLASPSKPFDFKKFYTRLQPDVADVPVAEKLTALRTILRKKSHSKRRSKMLHLHIGETVRIAVGLYSLVQEARKGNTVNLEVDTLEPVQTEVAWICQDTAAVLTTVDHSFFPYGPGGKVVFNNQEIAQVKEMLPRGLTLVGFKPLCELKDYQQLRSSSFLYPEEQLKAGSTCAFIALHKQMIATERFAIVWAQTSQFMPRLAALVAQEEVVDDEGQLLPPGMNMIPLPFSEDIRCPEKSLFPVTPLPRASSEMVEEAKKVVSALHLQDFSCEDIDNPMLQKHYRMLELLAIDYDKDMPDVEDSTVPDYDGFEKAGGASVVNNWKSVTYGANHDQQLAEKAATVKKGGSKRPAEKSVDDLRDASDVDWVALAKEGKLAKLTVPKLKAYCSAHKLPASGKKDDLVARISEHLSSTES</sequence>
<keyword evidence="11" id="KW-0539">Nucleus</keyword>
<evidence type="ECO:0000256" key="8">
    <source>
        <dbReference type="ARBA" id="ARBA00023125"/>
    </source>
</evidence>
<evidence type="ECO:0000256" key="2">
    <source>
        <dbReference type="ARBA" id="ARBA00005240"/>
    </source>
</evidence>
<dbReference type="GO" id="GO:0003678">
    <property type="term" value="F:DNA helicase activity"/>
    <property type="evidence" value="ECO:0007669"/>
    <property type="project" value="InterPro"/>
</dbReference>
<dbReference type="Pfam" id="PF03730">
    <property type="entry name" value="Ku_C"/>
    <property type="match status" value="1"/>
</dbReference>
<evidence type="ECO:0000256" key="9">
    <source>
        <dbReference type="ARBA" id="ARBA00023172"/>
    </source>
</evidence>
<evidence type="ECO:0000256" key="12">
    <source>
        <dbReference type="PIRSR" id="PIRSR003033-1"/>
    </source>
</evidence>
<dbReference type="AlphaFoldDB" id="A0AAE0LHF5"/>
<keyword evidence="6 14" id="KW-0347">Helicase</keyword>
<dbReference type="SUPFAM" id="SSF68906">
    <property type="entry name" value="SAP domain"/>
    <property type="match status" value="1"/>
</dbReference>
<dbReference type="Pfam" id="PF03731">
    <property type="entry name" value="Ku_N"/>
    <property type="match status" value="1"/>
</dbReference>
<dbReference type="GO" id="GO:0006310">
    <property type="term" value="P:DNA recombination"/>
    <property type="evidence" value="ECO:0007669"/>
    <property type="project" value="UniProtKB-KW"/>
</dbReference>
<evidence type="ECO:0000256" key="11">
    <source>
        <dbReference type="ARBA" id="ARBA00023242"/>
    </source>
</evidence>
<dbReference type="InterPro" id="IPR036361">
    <property type="entry name" value="SAP_dom_sf"/>
</dbReference>
<evidence type="ECO:0000256" key="6">
    <source>
        <dbReference type="ARBA" id="ARBA00022806"/>
    </source>
</evidence>
<dbReference type="CDD" id="cd00788">
    <property type="entry name" value="KU70"/>
    <property type="match status" value="1"/>
</dbReference>
<accession>A0AAE0LHF5</accession>
<dbReference type="Gene3D" id="4.10.970.10">
    <property type="entry name" value="Ku70, bridge and pillars"/>
    <property type="match status" value="1"/>
</dbReference>
<dbReference type="InterPro" id="IPR006164">
    <property type="entry name" value="DNA_bd_Ku70/Ku80"/>
</dbReference>
<dbReference type="GO" id="GO:0043564">
    <property type="term" value="C:Ku70:Ku80 complex"/>
    <property type="evidence" value="ECO:0007669"/>
    <property type="project" value="InterPro"/>
</dbReference>
<feature type="active site" description="Schiff-base intermediate with DNA; for 5'-deoxyribose-5-phosphate lyase activity" evidence="12">
    <location>
        <position position="19"/>
    </location>
</feature>
<dbReference type="InterPro" id="IPR016194">
    <property type="entry name" value="SPOC-like_C_dom_sf"/>
</dbReference>
<dbReference type="PANTHER" id="PTHR12604">
    <property type="entry name" value="KU AUTOANTIGEN DNA HELICASE"/>
    <property type="match status" value="1"/>
</dbReference>
<comment type="caution">
    <text evidence="14">The sequence shown here is derived from an EMBL/GenBank/DDBJ whole genome shotgun (WGS) entry which is preliminary data.</text>
</comment>
<keyword evidence="5" id="KW-0378">Hydrolase</keyword>
<evidence type="ECO:0000256" key="4">
    <source>
        <dbReference type="ARBA" id="ARBA00022763"/>
    </source>
</evidence>
<keyword evidence="10" id="KW-0234">DNA repair</keyword>
<evidence type="ECO:0000256" key="7">
    <source>
        <dbReference type="ARBA" id="ARBA00022840"/>
    </source>
</evidence>
<dbReference type="PROSITE" id="PS50800">
    <property type="entry name" value="SAP"/>
    <property type="match status" value="1"/>
</dbReference>
<keyword evidence="9" id="KW-0233">DNA recombination</keyword>
<comment type="similarity">
    <text evidence="2">Belongs to the ku70 family.</text>
</comment>
<dbReference type="EMBL" id="LGRX02001877">
    <property type="protein sequence ID" value="KAK3285317.1"/>
    <property type="molecule type" value="Genomic_DNA"/>
</dbReference>
<proteinExistence type="inferred from homology"/>
<dbReference type="InterPro" id="IPR047087">
    <property type="entry name" value="KU70_core_dom"/>
</dbReference>
<dbReference type="Gene3D" id="1.10.720.30">
    <property type="entry name" value="SAP domain"/>
    <property type="match status" value="1"/>
</dbReference>
<evidence type="ECO:0000256" key="5">
    <source>
        <dbReference type="ARBA" id="ARBA00022801"/>
    </source>
</evidence>
<keyword evidence="3" id="KW-0547">Nucleotide-binding</keyword>
<dbReference type="InterPro" id="IPR005161">
    <property type="entry name" value="Ku_N"/>
</dbReference>
<dbReference type="GO" id="GO:0003684">
    <property type="term" value="F:damaged DNA binding"/>
    <property type="evidence" value="ECO:0007669"/>
    <property type="project" value="InterPro"/>
</dbReference>
<dbReference type="GO" id="GO:0042162">
    <property type="term" value="F:telomeric DNA binding"/>
    <property type="evidence" value="ECO:0007669"/>
    <property type="project" value="InterPro"/>
</dbReference>
<dbReference type="GO" id="GO:0000723">
    <property type="term" value="P:telomere maintenance"/>
    <property type="evidence" value="ECO:0007669"/>
    <property type="project" value="InterPro"/>
</dbReference>
<dbReference type="Proteomes" id="UP001190700">
    <property type="component" value="Unassembled WGS sequence"/>
</dbReference>
<gene>
    <name evidence="14" type="ORF">CYMTET_7073</name>
</gene>
<dbReference type="Pfam" id="PF02735">
    <property type="entry name" value="Ku"/>
    <property type="match status" value="1"/>
</dbReference>
<organism evidence="14 15">
    <name type="scientific">Cymbomonas tetramitiformis</name>
    <dbReference type="NCBI Taxonomy" id="36881"/>
    <lineage>
        <taxon>Eukaryota</taxon>
        <taxon>Viridiplantae</taxon>
        <taxon>Chlorophyta</taxon>
        <taxon>Pyramimonadophyceae</taxon>
        <taxon>Pyramimonadales</taxon>
        <taxon>Pyramimonadaceae</taxon>
        <taxon>Cymbomonas</taxon>
    </lineage>
</organism>
<reference evidence="14 15" key="1">
    <citation type="journal article" date="2015" name="Genome Biol. Evol.">
        <title>Comparative Genomics of a Bacterivorous Green Alga Reveals Evolutionary Causalities and Consequences of Phago-Mixotrophic Mode of Nutrition.</title>
        <authorList>
            <person name="Burns J.A."/>
            <person name="Paasch A."/>
            <person name="Narechania A."/>
            <person name="Kim E."/>
        </authorList>
    </citation>
    <scope>NUCLEOTIDE SEQUENCE [LARGE SCALE GENOMIC DNA]</scope>
    <source>
        <strain evidence="14 15">PLY_AMNH</strain>
    </source>
</reference>
<dbReference type="SMART" id="SM00559">
    <property type="entry name" value="Ku78"/>
    <property type="match status" value="1"/>
</dbReference>
<dbReference type="Gene3D" id="2.40.290.10">
    <property type="match status" value="1"/>
</dbReference>
<dbReference type="GO" id="GO:0006303">
    <property type="term" value="P:double-strand break repair via nonhomologous end joining"/>
    <property type="evidence" value="ECO:0007669"/>
    <property type="project" value="InterPro"/>
</dbReference>
<comment type="subcellular location">
    <subcellularLocation>
        <location evidence="1">Nucleus</location>
    </subcellularLocation>
</comment>
<evidence type="ECO:0000256" key="3">
    <source>
        <dbReference type="ARBA" id="ARBA00022741"/>
    </source>
</evidence>
<feature type="domain" description="SAP" evidence="13">
    <location>
        <begin position="566"/>
        <end position="600"/>
    </location>
</feature>
<dbReference type="GO" id="GO:0005524">
    <property type="term" value="F:ATP binding"/>
    <property type="evidence" value="ECO:0007669"/>
    <property type="project" value="UniProtKB-KW"/>
</dbReference>
<dbReference type="InterPro" id="IPR036465">
    <property type="entry name" value="vWFA_dom_sf"/>
</dbReference>
<keyword evidence="7" id="KW-0067">ATP-binding</keyword>
<name>A0AAE0LHF5_9CHLO</name>